<evidence type="ECO:0000313" key="5">
    <source>
        <dbReference type="Proteomes" id="UP001492380"/>
    </source>
</evidence>
<name>A0ABR1YZM5_9PEZI</name>
<dbReference type="EMBL" id="JBBWRZ010000002">
    <property type="protein sequence ID" value="KAK8244156.1"/>
    <property type="molecule type" value="Genomic_DNA"/>
</dbReference>
<comment type="caution">
    <text evidence="4">The sequence shown here is derived from an EMBL/GenBank/DDBJ whole genome shotgun (WGS) entry which is preliminary data.</text>
</comment>
<feature type="signal peptide" evidence="3">
    <location>
        <begin position="1"/>
        <end position="22"/>
    </location>
</feature>
<evidence type="ECO:0000313" key="4">
    <source>
        <dbReference type="EMBL" id="KAK8244156.1"/>
    </source>
</evidence>
<feature type="compositionally biased region" description="Polar residues" evidence="1">
    <location>
        <begin position="93"/>
        <end position="107"/>
    </location>
</feature>
<gene>
    <name evidence="4" type="ORF">HDK90DRAFT_463020</name>
</gene>
<keyword evidence="2" id="KW-0472">Membrane</keyword>
<keyword evidence="2" id="KW-0812">Transmembrane</keyword>
<dbReference type="Proteomes" id="UP001492380">
    <property type="component" value="Unassembled WGS sequence"/>
</dbReference>
<keyword evidence="3" id="KW-0732">Signal</keyword>
<protein>
    <submittedName>
        <fullName evidence="4">Uncharacterized protein</fullName>
    </submittedName>
</protein>
<feature type="transmembrane region" description="Helical" evidence="2">
    <location>
        <begin position="218"/>
        <end position="236"/>
    </location>
</feature>
<keyword evidence="5" id="KW-1185">Reference proteome</keyword>
<evidence type="ECO:0000256" key="2">
    <source>
        <dbReference type="SAM" id="Phobius"/>
    </source>
</evidence>
<feature type="region of interest" description="Disordered" evidence="1">
    <location>
        <begin position="53"/>
        <end position="72"/>
    </location>
</feature>
<feature type="region of interest" description="Disordered" evidence="1">
    <location>
        <begin position="182"/>
        <end position="207"/>
    </location>
</feature>
<evidence type="ECO:0000256" key="3">
    <source>
        <dbReference type="SAM" id="SignalP"/>
    </source>
</evidence>
<evidence type="ECO:0000256" key="1">
    <source>
        <dbReference type="SAM" id="MobiDB-lite"/>
    </source>
</evidence>
<feature type="chain" id="PRO_5047207439" evidence="3">
    <location>
        <begin position="23"/>
        <end position="237"/>
    </location>
</feature>
<organism evidence="4 5">
    <name type="scientific">Phyllosticta capitalensis</name>
    <dbReference type="NCBI Taxonomy" id="121624"/>
    <lineage>
        <taxon>Eukaryota</taxon>
        <taxon>Fungi</taxon>
        <taxon>Dikarya</taxon>
        <taxon>Ascomycota</taxon>
        <taxon>Pezizomycotina</taxon>
        <taxon>Dothideomycetes</taxon>
        <taxon>Dothideomycetes incertae sedis</taxon>
        <taxon>Botryosphaeriales</taxon>
        <taxon>Phyllostictaceae</taxon>
        <taxon>Phyllosticta</taxon>
    </lineage>
</organism>
<keyword evidence="2" id="KW-1133">Transmembrane helix</keyword>
<reference evidence="4 5" key="1">
    <citation type="submission" date="2024-04" db="EMBL/GenBank/DDBJ databases">
        <title>Phyllosticta paracitricarpa is synonymous to the EU quarantine fungus P. citricarpa based on phylogenomic analyses.</title>
        <authorList>
            <consortium name="Lawrence Berkeley National Laboratory"/>
            <person name="Van Ingen-Buijs V.A."/>
            <person name="Van Westerhoven A.C."/>
            <person name="Haridas S."/>
            <person name="Skiadas P."/>
            <person name="Martin F."/>
            <person name="Groenewald J.Z."/>
            <person name="Crous P.W."/>
            <person name="Seidl M.F."/>
        </authorList>
    </citation>
    <scope>NUCLEOTIDE SEQUENCE [LARGE SCALE GENOMIC DNA]</scope>
    <source>
        <strain evidence="4 5">CBS 123374</strain>
    </source>
</reference>
<accession>A0ABR1YZM5</accession>
<sequence length="237" mass="24619">MLFQRNASTLSILLALSALCSGWGNLGSDWKVKRNFLYPARILGRRFAKPAEIAQPQNNDPNVPNYIGAVPPVPDAYQSVEDAVEAERPQYPPSTEENPSSPDSNAPQPGANPPDDEGLPPMTEGTPLKNIPTSTGNATGLVGSYTTPGVAAPTNTEGGNVSISVSTSGTVEISVTVPVNTSGTSTATGRVTGTGGAAGNRTSDGLHSERMAGLSKDLWIMFGMLWLGLSVGVGLIW</sequence>
<feature type="compositionally biased region" description="Low complexity" evidence="1">
    <location>
        <begin position="182"/>
        <end position="191"/>
    </location>
</feature>
<proteinExistence type="predicted"/>
<feature type="region of interest" description="Disordered" evidence="1">
    <location>
        <begin position="82"/>
        <end position="142"/>
    </location>
</feature>